<evidence type="ECO:0000256" key="2">
    <source>
        <dbReference type="SAM" id="MobiDB-lite"/>
    </source>
</evidence>
<feature type="coiled-coil region" evidence="1">
    <location>
        <begin position="225"/>
        <end position="494"/>
    </location>
</feature>
<evidence type="ECO:0000313" key="3">
    <source>
        <dbReference type="EMBL" id="CAH0545670.1"/>
    </source>
</evidence>
<organism evidence="3 4">
    <name type="scientific">Brassicogethes aeneus</name>
    <name type="common">Rape pollen beetle</name>
    <name type="synonym">Meligethes aeneus</name>
    <dbReference type="NCBI Taxonomy" id="1431903"/>
    <lineage>
        <taxon>Eukaryota</taxon>
        <taxon>Metazoa</taxon>
        <taxon>Ecdysozoa</taxon>
        <taxon>Arthropoda</taxon>
        <taxon>Hexapoda</taxon>
        <taxon>Insecta</taxon>
        <taxon>Pterygota</taxon>
        <taxon>Neoptera</taxon>
        <taxon>Endopterygota</taxon>
        <taxon>Coleoptera</taxon>
        <taxon>Polyphaga</taxon>
        <taxon>Cucujiformia</taxon>
        <taxon>Nitidulidae</taxon>
        <taxon>Meligethinae</taxon>
        <taxon>Brassicogethes</taxon>
    </lineage>
</organism>
<name>A0A9P0ARA2_BRAAE</name>
<feature type="coiled-coil region" evidence="1">
    <location>
        <begin position="17"/>
        <end position="44"/>
    </location>
</feature>
<feature type="coiled-coil region" evidence="1">
    <location>
        <begin position="116"/>
        <end position="161"/>
    </location>
</feature>
<keyword evidence="4" id="KW-1185">Reference proteome</keyword>
<proteinExistence type="predicted"/>
<evidence type="ECO:0000313" key="4">
    <source>
        <dbReference type="Proteomes" id="UP001154078"/>
    </source>
</evidence>
<sequence length="533" mass="62665">MDLDELNQHTSTIFNARSEAKETLENLENTLAKNKEIKLNLELELNTQKILNARLKSKIGENSNLKTMIEQKSSDVITKTKDIYKNCRKIFKDCENAKIEYSKFEFLFSEITPKIQSQLSDNNSELEKEIEALQRHYDDQAEYYRLEIAILEKEVEGLEIDAAKLDPDNLLSKIERLKNQSALRIQENVEINDEILDIQNELSFYDEAPIFKKIEEVKCQQISLVENFNNEKELLDKRVKYLENEILLSSKSLEEQEIILKDLNEKIDVLENKITNNKTLLNDYNHKIDDMENDMRSAAEDYGNKVSLNNVAIEELEAKIKEEDEKVKILQMELEKIKENNNLKNDIKEDKLAIESLRQEKQQRMKNIENLTSDCLQLEEQIEEATFKSSEYSKGKIEMEEKYNESKKQNEEKLREKTKIAQEKLEGDMKEYSDKKNEHEQVKITNSKLSEEIRGIQLAIEEEQKRLEEIRSRKENLAKEEADLDKKLKETKTVIYNKQKVIREKKKSTKTKPQNKDVPKSVKRNFSSDESSF</sequence>
<feature type="region of interest" description="Disordered" evidence="2">
    <location>
        <begin position="503"/>
        <end position="533"/>
    </location>
</feature>
<dbReference type="AlphaFoldDB" id="A0A9P0ARA2"/>
<protein>
    <submittedName>
        <fullName evidence="3">Uncharacterized protein</fullName>
    </submittedName>
</protein>
<reference evidence="3" key="1">
    <citation type="submission" date="2021-12" db="EMBL/GenBank/DDBJ databases">
        <authorList>
            <person name="King R."/>
        </authorList>
    </citation>
    <scope>NUCLEOTIDE SEQUENCE</scope>
</reference>
<keyword evidence="1" id="KW-0175">Coiled coil</keyword>
<accession>A0A9P0ARA2</accession>
<evidence type="ECO:0000256" key="1">
    <source>
        <dbReference type="SAM" id="Coils"/>
    </source>
</evidence>
<dbReference type="Proteomes" id="UP001154078">
    <property type="component" value="Chromosome 1"/>
</dbReference>
<gene>
    <name evidence="3" type="ORF">MELIAE_LOCUS33</name>
</gene>
<dbReference type="EMBL" id="OV121132">
    <property type="protein sequence ID" value="CAH0545670.1"/>
    <property type="molecule type" value="Genomic_DNA"/>
</dbReference>
<feature type="compositionally biased region" description="Polar residues" evidence="2">
    <location>
        <begin position="524"/>
        <end position="533"/>
    </location>
</feature>